<organism evidence="2 3">
    <name type="scientific">Aspergillus steynii IBT 23096</name>
    <dbReference type="NCBI Taxonomy" id="1392250"/>
    <lineage>
        <taxon>Eukaryota</taxon>
        <taxon>Fungi</taxon>
        <taxon>Dikarya</taxon>
        <taxon>Ascomycota</taxon>
        <taxon>Pezizomycotina</taxon>
        <taxon>Eurotiomycetes</taxon>
        <taxon>Eurotiomycetidae</taxon>
        <taxon>Eurotiales</taxon>
        <taxon>Aspergillaceae</taxon>
        <taxon>Aspergillus</taxon>
        <taxon>Aspergillus subgen. Circumdati</taxon>
    </lineage>
</organism>
<gene>
    <name evidence="2" type="ORF">P170DRAFT_185013</name>
</gene>
<dbReference type="RefSeq" id="XP_024704784.1">
    <property type="nucleotide sequence ID" value="XM_024842689.1"/>
</dbReference>
<evidence type="ECO:0000313" key="3">
    <source>
        <dbReference type="Proteomes" id="UP000234275"/>
    </source>
</evidence>
<reference evidence="2 3" key="1">
    <citation type="submission" date="2016-12" db="EMBL/GenBank/DDBJ databases">
        <title>The genomes of Aspergillus section Nigri reveals drivers in fungal speciation.</title>
        <authorList>
            <consortium name="DOE Joint Genome Institute"/>
            <person name="Vesth T.C."/>
            <person name="Nybo J."/>
            <person name="Theobald S."/>
            <person name="Brandl J."/>
            <person name="Frisvad J.C."/>
            <person name="Nielsen K.F."/>
            <person name="Lyhne E.K."/>
            <person name="Kogle M.E."/>
            <person name="Kuo A."/>
            <person name="Riley R."/>
            <person name="Clum A."/>
            <person name="Nolan M."/>
            <person name="Lipzen A."/>
            <person name="Salamov A."/>
            <person name="Henrissat B."/>
            <person name="Wiebenga A."/>
            <person name="De Vries R.P."/>
            <person name="Grigoriev I.V."/>
            <person name="Mortensen U.H."/>
            <person name="Andersen M.R."/>
            <person name="Baker S.E."/>
        </authorList>
    </citation>
    <scope>NUCLEOTIDE SEQUENCE [LARGE SCALE GENOMIC DNA]</scope>
    <source>
        <strain evidence="2 3">IBT 23096</strain>
    </source>
</reference>
<sequence>MRSSQITNALLALSVPLLAGTASASTIQARDVQLTAQQIEAIAPTSNTCDGAPAPGECATSEQAALNIAKSFETYQVTSPAEQAAVIGLMAMESGDFKYSRNQVNIGQGTRNMQSPAFNSQYAASLPGIADQAAALASDPAGLLDALVANEEYDFGSGAWFLTTQCTPDVRTQLQTGSEEGWASFISGCVGTDANEARRDYWTRAVEALGASA</sequence>
<proteinExistence type="predicted"/>
<protein>
    <recommendedName>
        <fullName evidence="4">Transglycosylase SLT domain-containing protein</fullName>
    </recommendedName>
</protein>
<comment type="caution">
    <text evidence="2">The sequence shown here is derived from an EMBL/GenBank/DDBJ whole genome shotgun (WGS) entry which is preliminary data.</text>
</comment>
<keyword evidence="1" id="KW-0732">Signal</keyword>
<dbReference type="STRING" id="1392250.A0A2I2G9C9"/>
<dbReference type="AlphaFoldDB" id="A0A2I2G9C9"/>
<evidence type="ECO:0000256" key="1">
    <source>
        <dbReference type="SAM" id="SignalP"/>
    </source>
</evidence>
<keyword evidence="3" id="KW-1185">Reference proteome</keyword>
<feature type="chain" id="PRO_5014151803" description="Transglycosylase SLT domain-containing protein" evidence="1">
    <location>
        <begin position="25"/>
        <end position="213"/>
    </location>
</feature>
<accession>A0A2I2G9C9</accession>
<dbReference type="OrthoDB" id="2349272at2759"/>
<dbReference type="GeneID" id="36550387"/>
<dbReference type="EMBL" id="MSFO01000004">
    <property type="protein sequence ID" value="PLB49482.1"/>
    <property type="molecule type" value="Genomic_DNA"/>
</dbReference>
<name>A0A2I2G9C9_9EURO</name>
<evidence type="ECO:0000313" key="2">
    <source>
        <dbReference type="EMBL" id="PLB49482.1"/>
    </source>
</evidence>
<dbReference type="VEuPathDB" id="FungiDB:P170DRAFT_185013"/>
<evidence type="ECO:0008006" key="4">
    <source>
        <dbReference type="Google" id="ProtNLM"/>
    </source>
</evidence>
<feature type="signal peptide" evidence="1">
    <location>
        <begin position="1"/>
        <end position="24"/>
    </location>
</feature>
<dbReference type="Proteomes" id="UP000234275">
    <property type="component" value="Unassembled WGS sequence"/>
</dbReference>